<evidence type="ECO:0000256" key="1">
    <source>
        <dbReference type="ARBA" id="ARBA00022679"/>
    </source>
</evidence>
<protein>
    <submittedName>
        <fullName evidence="2">Methyltransferase</fullName>
    </submittedName>
</protein>
<sequence>MTTRRGTYSFDNDDPIAALRHELLAEILDPFTVERLEREADLTGRRCLEVGAGGGSIAAWLAAQGGQVLATDLKPQHLRAGAGYRVLRHDLVTEPVPEPPWDLIHARLVLSHLPSRVDVLRRLAASLVPEGMLLIEEWASAIRGVVLAAPDASAAELVERYYDILVGQLLPANGNDPAWGCRVHAAMLAAGLTDVTTEVRARSWAGGTAGARLIAVNVEQQRAGMLAAGLTERELGRLCELAEDPRLVVRGILTYSTVGHRA</sequence>
<organism evidence="2 3">
    <name type="scientific">Actinoplanes ianthinogenes</name>
    <dbReference type="NCBI Taxonomy" id="122358"/>
    <lineage>
        <taxon>Bacteria</taxon>
        <taxon>Bacillati</taxon>
        <taxon>Actinomycetota</taxon>
        <taxon>Actinomycetes</taxon>
        <taxon>Micromonosporales</taxon>
        <taxon>Micromonosporaceae</taxon>
        <taxon>Actinoplanes</taxon>
    </lineage>
</organism>
<dbReference type="PANTHER" id="PTHR43861">
    <property type="entry name" value="TRANS-ACONITATE 2-METHYLTRANSFERASE-RELATED"/>
    <property type="match status" value="1"/>
</dbReference>
<dbReference type="Gene3D" id="3.40.50.150">
    <property type="entry name" value="Vaccinia Virus protein VP39"/>
    <property type="match status" value="1"/>
</dbReference>
<keyword evidence="2" id="KW-0489">Methyltransferase</keyword>
<keyword evidence="1" id="KW-0808">Transferase</keyword>
<dbReference type="RefSeq" id="WP_189330960.1">
    <property type="nucleotide sequence ID" value="NZ_AP023356.1"/>
</dbReference>
<dbReference type="EMBL" id="AP023356">
    <property type="protein sequence ID" value="BCJ40118.1"/>
    <property type="molecule type" value="Genomic_DNA"/>
</dbReference>
<keyword evidence="3" id="KW-1185">Reference proteome</keyword>
<evidence type="ECO:0000313" key="2">
    <source>
        <dbReference type="EMBL" id="BCJ40118.1"/>
    </source>
</evidence>
<dbReference type="GO" id="GO:0032259">
    <property type="term" value="P:methylation"/>
    <property type="evidence" value="ECO:0007669"/>
    <property type="project" value="UniProtKB-KW"/>
</dbReference>
<dbReference type="SUPFAM" id="SSF53335">
    <property type="entry name" value="S-adenosyl-L-methionine-dependent methyltransferases"/>
    <property type="match status" value="1"/>
</dbReference>
<dbReference type="Proteomes" id="UP000676967">
    <property type="component" value="Chromosome"/>
</dbReference>
<dbReference type="CDD" id="cd02440">
    <property type="entry name" value="AdoMet_MTases"/>
    <property type="match status" value="1"/>
</dbReference>
<dbReference type="GO" id="GO:0008168">
    <property type="term" value="F:methyltransferase activity"/>
    <property type="evidence" value="ECO:0007669"/>
    <property type="project" value="UniProtKB-KW"/>
</dbReference>
<name>A0ABM7LLI5_9ACTN</name>
<dbReference type="Pfam" id="PF13489">
    <property type="entry name" value="Methyltransf_23"/>
    <property type="match status" value="1"/>
</dbReference>
<dbReference type="InterPro" id="IPR029063">
    <property type="entry name" value="SAM-dependent_MTases_sf"/>
</dbReference>
<gene>
    <name evidence="2" type="ORF">Aiant_07750</name>
</gene>
<proteinExistence type="predicted"/>
<accession>A0ABM7LLI5</accession>
<evidence type="ECO:0000313" key="3">
    <source>
        <dbReference type="Proteomes" id="UP000676967"/>
    </source>
</evidence>
<dbReference type="PANTHER" id="PTHR43861:SF3">
    <property type="entry name" value="PUTATIVE (AFU_ORTHOLOGUE AFUA_2G14390)-RELATED"/>
    <property type="match status" value="1"/>
</dbReference>
<reference evidence="2 3" key="1">
    <citation type="submission" date="2020-08" db="EMBL/GenBank/DDBJ databases">
        <title>Whole genome shotgun sequence of Actinoplanes ianthinogenes NBRC 13996.</title>
        <authorList>
            <person name="Komaki H."/>
            <person name="Tamura T."/>
        </authorList>
    </citation>
    <scope>NUCLEOTIDE SEQUENCE [LARGE SCALE GENOMIC DNA]</scope>
    <source>
        <strain evidence="2 3">NBRC 13996</strain>
    </source>
</reference>